<sequence>MGKDSMDRMMDIYEMMKNIRRISFKAESLEGSLTGWNYVGKGNVVVREEEDRLYFIEEILLDNDIRYNDRKLWEFKEDYIRFYRFRNGDYEKIFEFLFCDGEFMMKKEYLCNPDLYYGEIKILDNIIRLLIKVKGEKKNEVLEYTYLT</sequence>
<dbReference type="Pfam" id="PF19834">
    <property type="entry name" value="DUF6314"/>
    <property type="match status" value="1"/>
</dbReference>
<dbReference type="Proteomes" id="UP000322617">
    <property type="component" value="Chromosome"/>
</dbReference>
<dbReference type="InterPro" id="IPR045632">
    <property type="entry name" value="DUF6314"/>
</dbReference>
<reference evidence="2 3" key="1">
    <citation type="submission" date="2019-07" db="EMBL/GenBank/DDBJ databases">
        <title>Complete Genome Sequence of Leptotrichia shahii Strain JCM 16776.</title>
        <authorList>
            <person name="Watanabe S."/>
            <person name="Cui L."/>
        </authorList>
    </citation>
    <scope>NUCLEOTIDE SEQUENCE [LARGE SCALE GENOMIC DNA]</scope>
    <source>
        <strain evidence="2 3">JCM16776</strain>
    </source>
</reference>
<name>A0A510JTG2_9FUSO</name>
<keyword evidence="3" id="KW-1185">Reference proteome</keyword>
<evidence type="ECO:0000259" key="1">
    <source>
        <dbReference type="Pfam" id="PF19834"/>
    </source>
</evidence>
<dbReference type="EMBL" id="AP019827">
    <property type="protein sequence ID" value="BBM41725.1"/>
    <property type="molecule type" value="Genomic_DNA"/>
</dbReference>
<protein>
    <recommendedName>
        <fullName evidence="1">DUF6314 domain-containing protein</fullName>
    </recommendedName>
</protein>
<accession>A0A510JTG2</accession>
<dbReference type="AlphaFoldDB" id="A0A510JTG2"/>
<gene>
    <name evidence="2" type="ORF">JCM16776_1973</name>
</gene>
<feature type="domain" description="DUF6314" evidence="1">
    <location>
        <begin position="40"/>
        <end position="146"/>
    </location>
</feature>
<proteinExistence type="predicted"/>
<evidence type="ECO:0000313" key="2">
    <source>
        <dbReference type="EMBL" id="BBM41725.1"/>
    </source>
</evidence>
<organism evidence="2 3">
    <name type="scientific">Leptotrichia shahii</name>
    <dbReference type="NCBI Taxonomy" id="157691"/>
    <lineage>
        <taxon>Bacteria</taxon>
        <taxon>Fusobacteriati</taxon>
        <taxon>Fusobacteriota</taxon>
        <taxon>Fusobacteriia</taxon>
        <taxon>Fusobacteriales</taxon>
        <taxon>Leptotrichiaceae</taxon>
        <taxon>Leptotrichia</taxon>
    </lineage>
</organism>
<dbReference type="KEGG" id="lsz:JCM16776_1973"/>
<dbReference type="RefSeq" id="WP_018451140.1">
    <property type="nucleotide sequence ID" value="NZ_AP019827.1"/>
</dbReference>
<evidence type="ECO:0000313" key="3">
    <source>
        <dbReference type="Proteomes" id="UP000322617"/>
    </source>
</evidence>